<evidence type="ECO:0000313" key="3">
    <source>
        <dbReference type="Proteomes" id="UP000053732"/>
    </source>
</evidence>
<organism evidence="2 3">
    <name type="scientific">Penicillium camemberti (strain FM 013)</name>
    <dbReference type="NCBI Taxonomy" id="1429867"/>
    <lineage>
        <taxon>Eukaryota</taxon>
        <taxon>Fungi</taxon>
        <taxon>Dikarya</taxon>
        <taxon>Ascomycota</taxon>
        <taxon>Pezizomycotina</taxon>
        <taxon>Eurotiomycetes</taxon>
        <taxon>Eurotiomycetidae</taxon>
        <taxon>Eurotiales</taxon>
        <taxon>Aspergillaceae</taxon>
        <taxon>Penicillium</taxon>
    </lineage>
</organism>
<accession>A0A0G4P3E6</accession>
<evidence type="ECO:0000313" key="2">
    <source>
        <dbReference type="EMBL" id="CRL20836.1"/>
    </source>
</evidence>
<keyword evidence="3" id="KW-1185">Reference proteome</keyword>
<dbReference type="Proteomes" id="UP000053732">
    <property type="component" value="Unassembled WGS sequence"/>
</dbReference>
<name>A0A0G4P3E6_PENC3</name>
<feature type="region of interest" description="Disordered" evidence="1">
    <location>
        <begin position="16"/>
        <end position="38"/>
    </location>
</feature>
<dbReference type="EMBL" id="HG793137">
    <property type="protein sequence ID" value="CRL20836.1"/>
    <property type="molecule type" value="Genomic_DNA"/>
</dbReference>
<protein>
    <submittedName>
        <fullName evidence="2">Str. FM013</fullName>
    </submittedName>
</protein>
<evidence type="ECO:0000256" key="1">
    <source>
        <dbReference type="SAM" id="MobiDB-lite"/>
    </source>
</evidence>
<proteinExistence type="predicted"/>
<reference evidence="2 3" key="1">
    <citation type="journal article" date="2014" name="Nat. Commun.">
        <title>Multiple recent horizontal transfers of a large genomic region in cheese making fungi.</title>
        <authorList>
            <person name="Cheeseman K."/>
            <person name="Ropars J."/>
            <person name="Renault P."/>
            <person name="Dupont J."/>
            <person name="Gouzy J."/>
            <person name="Branca A."/>
            <person name="Abraham A.L."/>
            <person name="Ceppi M."/>
            <person name="Conseiller E."/>
            <person name="Debuchy R."/>
            <person name="Malagnac F."/>
            <person name="Goarin A."/>
            <person name="Silar P."/>
            <person name="Lacoste S."/>
            <person name="Sallet E."/>
            <person name="Bensimon A."/>
            <person name="Giraud T."/>
            <person name="Brygoo Y."/>
        </authorList>
    </citation>
    <scope>NUCLEOTIDE SEQUENCE [LARGE SCALE GENOMIC DNA]</scope>
    <source>
        <strain evidence="3">FM 013</strain>
    </source>
</reference>
<gene>
    <name evidence="2" type="ORF">PCAMFM013_S004g000778</name>
</gene>
<dbReference type="AlphaFoldDB" id="A0A0G4P3E6"/>
<sequence length="110" mass="12580">MAKIKVDCLAASHLPRLPSPAVPRIPPRDREADHTAQSVYLHTNCPDMKVESRWNGTTEVHEDSQVVATADDLRCRFLQPWDFEPEMRLLWEGPSLRRSHAARNAQELLV</sequence>